<evidence type="ECO:0000313" key="3">
    <source>
        <dbReference type="EMBL" id="WAR25467.1"/>
    </source>
</evidence>
<dbReference type="SMART" id="SM00246">
    <property type="entry name" value="WH2"/>
    <property type="match status" value="1"/>
</dbReference>
<accession>A0ABY7FWN7</accession>
<dbReference type="PROSITE" id="PS51082">
    <property type="entry name" value="WH2"/>
    <property type="match status" value="1"/>
</dbReference>
<reference evidence="3" key="1">
    <citation type="submission" date="2022-11" db="EMBL/GenBank/DDBJ databases">
        <title>Centuries of genome instability and evolution in soft-shell clam transmissible cancer (bioRxiv).</title>
        <authorList>
            <person name="Hart S.F.M."/>
            <person name="Yonemitsu M.A."/>
            <person name="Giersch R.M."/>
            <person name="Beal B.F."/>
            <person name="Arriagada G."/>
            <person name="Davis B.W."/>
            <person name="Ostrander E.A."/>
            <person name="Goff S.P."/>
            <person name="Metzger M.J."/>
        </authorList>
    </citation>
    <scope>NUCLEOTIDE SEQUENCE</scope>
    <source>
        <strain evidence="3">MELC-2E11</strain>
        <tissue evidence="3">Siphon/mantle</tissue>
    </source>
</reference>
<dbReference type="InterPro" id="IPR003124">
    <property type="entry name" value="WH2_dom"/>
</dbReference>
<dbReference type="PANTHER" id="PTHR46345:SF7">
    <property type="entry name" value="FH2 DOMAIN CONTAINING 3-RELATED"/>
    <property type="match status" value="1"/>
</dbReference>
<feature type="compositionally biased region" description="Polar residues" evidence="1">
    <location>
        <begin position="368"/>
        <end position="379"/>
    </location>
</feature>
<feature type="region of interest" description="Disordered" evidence="1">
    <location>
        <begin position="344"/>
        <end position="465"/>
    </location>
</feature>
<name>A0ABY7FWN7_MYAAR</name>
<dbReference type="PRINTS" id="PR01217">
    <property type="entry name" value="PRICHEXTENSN"/>
</dbReference>
<evidence type="ECO:0000256" key="1">
    <source>
        <dbReference type="SAM" id="MobiDB-lite"/>
    </source>
</evidence>
<feature type="domain" description="WH2" evidence="2">
    <location>
        <begin position="438"/>
        <end position="455"/>
    </location>
</feature>
<proteinExistence type="predicted"/>
<gene>
    <name evidence="3" type="ORF">MAR_011171</name>
</gene>
<sequence length="465" mass="51681">MVTHGCPGDVSESPSNLPACRLLRQPKVTNLCLHVAIKENVRTGRSHVYQKKMKSAENITNVFQEPHALCLVYERQLVIEIAHCSPAGAPVPENLLGCTTMGSIMLKLKLLRGNDYEYVPLRSDEFNKGGGRRMDMSYGRRLDMERTNTLRANYTTAWMNAQYHLRVHPQFTDLLQLPQLGWRQDKNWFKVNLKTSSTTVVIMSMVVKPDRLMCPFTEHWGRTVHDMLGLLKHPYIYPCSCTDPWGVKYKTKRRGLNMTQIRAFGKQTLMCFGHLIYEMHLGEELDSAHPTPAHLSRVQNPHIVSLLNYIFPEDKKYPSIKEINLSKDMRNLVKSINRGELIAGKRKSKVRRSSSTAANLDRRDSMSRTHMQRSSSMATDTFPVPSPPPGAPAPPPPPAAVPPPPPPPGPAPPPPPPGPPPPPPPPGGSAAPPPPSSGRTALLGDIRKGMSLKKTTTIDKSGPKI</sequence>
<dbReference type="Proteomes" id="UP001164746">
    <property type="component" value="Chromosome 14"/>
</dbReference>
<dbReference type="Pfam" id="PF02205">
    <property type="entry name" value="WH2"/>
    <property type="match status" value="1"/>
</dbReference>
<feature type="compositionally biased region" description="Pro residues" evidence="1">
    <location>
        <begin position="384"/>
        <end position="436"/>
    </location>
</feature>
<protein>
    <recommendedName>
        <fullName evidence="2">WH2 domain-containing protein</fullName>
    </recommendedName>
</protein>
<dbReference type="PANTHER" id="PTHR46345">
    <property type="entry name" value="INVERTED FORMIN-2"/>
    <property type="match status" value="1"/>
</dbReference>
<evidence type="ECO:0000313" key="4">
    <source>
        <dbReference type="Proteomes" id="UP001164746"/>
    </source>
</evidence>
<dbReference type="EMBL" id="CP111025">
    <property type="protein sequence ID" value="WAR25467.1"/>
    <property type="molecule type" value="Genomic_DNA"/>
</dbReference>
<organism evidence="3 4">
    <name type="scientific">Mya arenaria</name>
    <name type="common">Soft-shell clam</name>
    <dbReference type="NCBI Taxonomy" id="6604"/>
    <lineage>
        <taxon>Eukaryota</taxon>
        <taxon>Metazoa</taxon>
        <taxon>Spiralia</taxon>
        <taxon>Lophotrochozoa</taxon>
        <taxon>Mollusca</taxon>
        <taxon>Bivalvia</taxon>
        <taxon>Autobranchia</taxon>
        <taxon>Heteroconchia</taxon>
        <taxon>Euheterodonta</taxon>
        <taxon>Imparidentia</taxon>
        <taxon>Neoheterodontei</taxon>
        <taxon>Myida</taxon>
        <taxon>Myoidea</taxon>
        <taxon>Myidae</taxon>
        <taxon>Mya</taxon>
    </lineage>
</organism>
<keyword evidence="4" id="KW-1185">Reference proteome</keyword>
<evidence type="ECO:0000259" key="2">
    <source>
        <dbReference type="PROSITE" id="PS51082"/>
    </source>
</evidence>
<dbReference type="CDD" id="cd22064">
    <property type="entry name" value="WH2_WAS_WASL"/>
    <property type="match status" value="1"/>
</dbReference>